<dbReference type="Proteomes" id="UP000277671">
    <property type="component" value="Unassembled WGS sequence"/>
</dbReference>
<evidence type="ECO:0000256" key="3">
    <source>
        <dbReference type="SAM" id="SignalP"/>
    </source>
</evidence>
<feature type="region of interest" description="Disordered" evidence="1">
    <location>
        <begin position="151"/>
        <end position="197"/>
    </location>
</feature>
<evidence type="ECO:0000256" key="1">
    <source>
        <dbReference type="SAM" id="MobiDB-lite"/>
    </source>
</evidence>
<comment type="caution">
    <text evidence="4">The sequence shown here is derived from an EMBL/GenBank/DDBJ whole genome shotgun (WGS) entry which is preliminary data.</text>
</comment>
<proteinExistence type="predicted"/>
<keyword evidence="3" id="KW-0732">Signal</keyword>
<dbReference type="PROSITE" id="PS51318">
    <property type="entry name" value="TAT"/>
    <property type="match status" value="1"/>
</dbReference>
<dbReference type="InterPro" id="IPR006311">
    <property type="entry name" value="TAT_signal"/>
</dbReference>
<name>A0A495JNQ9_9ACTN</name>
<accession>A0A495JNQ9</accession>
<protein>
    <recommendedName>
        <fullName evidence="6">LPXTG-motif cell wall-anchored protein</fullName>
    </recommendedName>
</protein>
<reference evidence="4 5" key="1">
    <citation type="submission" date="2018-10" db="EMBL/GenBank/DDBJ databases">
        <title>Sequencing the genomes of 1000 actinobacteria strains.</title>
        <authorList>
            <person name="Klenk H.-P."/>
        </authorList>
    </citation>
    <scope>NUCLEOTIDE SEQUENCE [LARGE SCALE GENOMIC DNA]</scope>
    <source>
        <strain evidence="4 5">DSM 45175</strain>
    </source>
</reference>
<sequence>MIRPKLSLRRPLAVLGAGVVGLAAALAVAAPASAHHSEVVGKAECDTTTGEFVVEWTVKSIAPANVKQFRLTDVIAKKWVGTQQTRVQVPGIEVTDDYKYDAQGSISGTHRVPGDSTKASLQVKAEWENGEHDVQWKRDDVPLSGLCVITTPPTTPPATPPVTPEPSTPPTTPPATPPVTPPVTPPTQPKAPKPTADVETDCDGAAIVTLANGDDATAAAVFVVTDGAGTAGEPITLEPGKDKVVEIPAEKATRVKVTVEGQTEPLFDEELTADASCIEATYEATCEDLTFTINNPAEGETVNAIFTPNSGDKKTLTVEPGKSGTVTFAGSEGLVVTGDIEGYEAGEPIAWNDEKPENCGGGGGGLPVTGAAAGGIAAGALVLLGIGVALFVVARRRRLTFTA</sequence>
<feature type="compositionally biased region" description="Pro residues" evidence="1">
    <location>
        <begin position="153"/>
        <end position="192"/>
    </location>
</feature>
<keyword evidence="2" id="KW-1133">Transmembrane helix</keyword>
<feature type="chain" id="PRO_5039253679" description="LPXTG-motif cell wall-anchored protein" evidence="3">
    <location>
        <begin position="30"/>
        <end position="403"/>
    </location>
</feature>
<feature type="transmembrane region" description="Helical" evidence="2">
    <location>
        <begin position="372"/>
        <end position="394"/>
    </location>
</feature>
<feature type="signal peptide" evidence="3">
    <location>
        <begin position="1"/>
        <end position="29"/>
    </location>
</feature>
<evidence type="ECO:0000256" key="2">
    <source>
        <dbReference type="SAM" id="Phobius"/>
    </source>
</evidence>
<evidence type="ECO:0000313" key="5">
    <source>
        <dbReference type="Proteomes" id="UP000277671"/>
    </source>
</evidence>
<dbReference type="AlphaFoldDB" id="A0A495JNQ9"/>
<evidence type="ECO:0008006" key="6">
    <source>
        <dbReference type="Google" id="ProtNLM"/>
    </source>
</evidence>
<keyword evidence="5" id="KW-1185">Reference proteome</keyword>
<evidence type="ECO:0000313" key="4">
    <source>
        <dbReference type="EMBL" id="RKR90700.1"/>
    </source>
</evidence>
<keyword evidence="2" id="KW-0812">Transmembrane</keyword>
<dbReference type="EMBL" id="RBKT01000001">
    <property type="protein sequence ID" value="RKR90700.1"/>
    <property type="molecule type" value="Genomic_DNA"/>
</dbReference>
<keyword evidence="2" id="KW-0472">Membrane</keyword>
<organism evidence="4 5">
    <name type="scientific">Micromonospora pisi</name>
    <dbReference type="NCBI Taxonomy" id="589240"/>
    <lineage>
        <taxon>Bacteria</taxon>
        <taxon>Bacillati</taxon>
        <taxon>Actinomycetota</taxon>
        <taxon>Actinomycetes</taxon>
        <taxon>Micromonosporales</taxon>
        <taxon>Micromonosporaceae</taxon>
        <taxon>Micromonospora</taxon>
    </lineage>
</organism>
<dbReference type="RefSeq" id="WP_170208677.1">
    <property type="nucleotide sequence ID" value="NZ_RBKT01000001.1"/>
</dbReference>
<gene>
    <name evidence="4" type="ORF">BDK92_5081</name>
</gene>